<name>A0AAV7QP37_PLEWA</name>
<evidence type="ECO:0000313" key="2">
    <source>
        <dbReference type="EMBL" id="KAJ1141825.1"/>
    </source>
</evidence>
<evidence type="ECO:0000313" key="3">
    <source>
        <dbReference type="Proteomes" id="UP001066276"/>
    </source>
</evidence>
<dbReference type="AlphaFoldDB" id="A0AAV7QP37"/>
<organism evidence="2 3">
    <name type="scientific">Pleurodeles waltl</name>
    <name type="common">Iberian ribbed newt</name>
    <dbReference type="NCBI Taxonomy" id="8319"/>
    <lineage>
        <taxon>Eukaryota</taxon>
        <taxon>Metazoa</taxon>
        <taxon>Chordata</taxon>
        <taxon>Craniata</taxon>
        <taxon>Vertebrata</taxon>
        <taxon>Euteleostomi</taxon>
        <taxon>Amphibia</taxon>
        <taxon>Batrachia</taxon>
        <taxon>Caudata</taxon>
        <taxon>Salamandroidea</taxon>
        <taxon>Salamandridae</taxon>
        <taxon>Pleurodelinae</taxon>
        <taxon>Pleurodeles</taxon>
    </lineage>
</organism>
<feature type="compositionally biased region" description="Basic and acidic residues" evidence="1">
    <location>
        <begin position="104"/>
        <end position="115"/>
    </location>
</feature>
<reference evidence="2" key="1">
    <citation type="journal article" date="2022" name="bioRxiv">
        <title>Sequencing and chromosome-scale assembly of the giantPleurodeles waltlgenome.</title>
        <authorList>
            <person name="Brown T."/>
            <person name="Elewa A."/>
            <person name="Iarovenko S."/>
            <person name="Subramanian E."/>
            <person name="Araus A.J."/>
            <person name="Petzold A."/>
            <person name="Susuki M."/>
            <person name="Suzuki K.-i.T."/>
            <person name="Hayashi T."/>
            <person name="Toyoda A."/>
            <person name="Oliveira C."/>
            <person name="Osipova E."/>
            <person name="Leigh N.D."/>
            <person name="Simon A."/>
            <person name="Yun M.H."/>
        </authorList>
    </citation>
    <scope>NUCLEOTIDE SEQUENCE</scope>
    <source>
        <strain evidence="2">20211129_DDA</strain>
        <tissue evidence="2">Liver</tissue>
    </source>
</reference>
<comment type="caution">
    <text evidence="2">The sequence shown here is derived from an EMBL/GenBank/DDBJ whole genome shotgun (WGS) entry which is preliminary data.</text>
</comment>
<gene>
    <name evidence="2" type="ORF">NDU88_008153</name>
</gene>
<dbReference type="EMBL" id="JANPWB010000010">
    <property type="protein sequence ID" value="KAJ1141825.1"/>
    <property type="molecule type" value="Genomic_DNA"/>
</dbReference>
<protein>
    <submittedName>
        <fullName evidence="2">Uncharacterized protein</fullName>
    </submittedName>
</protein>
<dbReference type="Proteomes" id="UP001066276">
    <property type="component" value="Chromosome 6"/>
</dbReference>
<proteinExistence type="predicted"/>
<accession>A0AAV7QP37</accession>
<sequence length="168" mass="18693">MVRAITVYEVRTRSGLHVSNNKERTKKTKKKKHKYINIVVQERGVLIIFGAIRASHTPQTPINITRKRRESCLAERDKSAGLERAPRSPILAGPTGACRCSPDPGRDYQKAEKRPQRSVLPAHSVRGIHGRSFAAKPTFILSKNRIRGVVTLPNMFLNAIPHVGGVTT</sequence>
<keyword evidence="3" id="KW-1185">Reference proteome</keyword>
<evidence type="ECO:0000256" key="1">
    <source>
        <dbReference type="SAM" id="MobiDB-lite"/>
    </source>
</evidence>
<feature type="region of interest" description="Disordered" evidence="1">
    <location>
        <begin position="93"/>
        <end position="115"/>
    </location>
</feature>